<dbReference type="PANTHER" id="PTHR37331">
    <property type="entry name" value="YALI0F11671P"/>
    <property type="match status" value="1"/>
</dbReference>
<dbReference type="OrthoDB" id="5397701at2759"/>
<dbReference type="EMBL" id="JANBUL010000039">
    <property type="protein sequence ID" value="KAJ2783809.1"/>
    <property type="molecule type" value="Genomic_DNA"/>
</dbReference>
<dbReference type="PANTHER" id="PTHR37331:SF1">
    <property type="entry name" value="YALI0F11671P"/>
    <property type="match status" value="1"/>
</dbReference>
<gene>
    <name evidence="1" type="ORF">H4R18_001484</name>
</gene>
<keyword evidence="2" id="KW-1185">Reference proteome</keyword>
<comment type="caution">
    <text evidence="1">The sequence shown here is derived from an EMBL/GenBank/DDBJ whole genome shotgun (WGS) entry which is preliminary data.</text>
</comment>
<sequence>MLPLRRALSSAAARLAPYPYTLIRDAAPALLHSAPQGGSRPAAALLFAAAGQRSSPSSIVGWILSGAGDPQQADVRPQDFVENRAFWPVVERVLAEHAHEDPELQALAAFQKTGWLNIPDQRNPPPPGRVGAAEDVLGCVRIDAGRIAPGSFQHNPAHRPVSAHGLFRLPAFLHARLVDRLARGA</sequence>
<organism evidence="1 2">
    <name type="scientific">Coemansia javaensis</name>
    <dbReference type="NCBI Taxonomy" id="2761396"/>
    <lineage>
        <taxon>Eukaryota</taxon>
        <taxon>Fungi</taxon>
        <taxon>Fungi incertae sedis</taxon>
        <taxon>Zoopagomycota</taxon>
        <taxon>Kickxellomycotina</taxon>
        <taxon>Kickxellomycetes</taxon>
        <taxon>Kickxellales</taxon>
        <taxon>Kickxellaceae</taxon>
        <taxon>Coemansia</taxon>
    </lineage>
</organism>
<protein>
    <submittedName>
        <fullName evidence="1">Uncharacterized protein</fullName>
    </submittedName>
</protein>
<name>A0A9W8HJI6_9FUNG</name>
<accession>A0A9W8HJI6</accession>
<evidence type="ECO:0000313" key="2">
    <source>
        <dbReference type="Proteomes" id="UP001140217"/>
    </source>
</evidence>
<reference evidence="1" key="1">
    <citation type="submission" date="2022-07" db="EMBL/GenBank/DDBJ databases">
        <title>Phylogenomic reconstructions and comparative analyses of Kickxellomycotina fungi.</title>
        <authorList>
            <person name="Reynolds N.K."/>
            <person name="Stajich J.E."/>
            <person name="Barry K."/>
            <person name="Grigoriev I.V."/>
            <person name="Crous P."/>
            <person name="Smith M.E."/>
        </authorList>
    </citation>
    <scope>NUCLEOTIDE SEQUENCE</scope>
    <source>
        <strain evidence="1">NBRC 105414</strain>
    </source>
</reference>
<evidence type="ECO:0000313" key="1">
    <source>
        <dbReference type="EMBL" id="KAJ2783809.1"/>
    </source>
</evidence>
<dbReference type="Proteomes" id="UP001140217">
    <property type="component" value="Unassembled WGS sequence"/>
</dbReference>
<proteinExistence type="predicted"/>
<dbReference type="AlphaFoldDB" id="A0A9W8HJI6"/>